<dbReference type="OrthoDB" id="9792139at2"/>
<evidence type="ECO:0000256" key="3">
    <source>
        <dbReference type="ARBA" id="ARBA00022729"/>
    </source>
</evidence>
<evidence type="ECO:0000256" key="5">
    <source>
        <dbReference type="ARBA" id="ARBA00023237"/>
    </source>
</evidence>
<name>A0A0E4A0B1_9BACT</name>
<proteinExistence type="inferred from homology"/>
<feature type="signal peptide" evidence="6">
    <location>
        <begin position="1"/>
        <end position="17"/>
    </location>
</feature>
<dbReference type="STRING" id="1379870.SD10_06725"/>
<evidence type="ECO:0000256" key="1">
    <source>
        <dbReference type="ARBA" id="ARBA00004442"/>
    </source>
</evidence>
<dbReference type="InterPro" id="IPR011990">
    <property type="entry name" value="TPR-like_helical_dom_sf"/>
</dbReference>
<dbReference type="AlphaFoldDB" id="A0A0E4A0B1"/>
<dbReference type="PATRIC" id="fig|1379870.5.peg.1464"/>
<dbReference type="GO" id="GO:0009279">
    <property type="term" value="C:cell outer membrane"/>
    <property type="evidence" value="ECO:0007669"/>
    <property type="project" value="UniProtKB-SubCell"/>
</dbReference>
<evidence type="ECO:0000313" key="10">
    <source>
        <dbReference type="Proteomes" id="UP000033054"/>
    </source>
</evidence>
<dbReference type="HOGENOM" id="CLU_015553_1_3_10"/>
<dbReference type="CDD" id="cd08977">
    <property type="entry name" value="SusD"/>
    <property type="match status" value="1"/>
</dbReference>
<dbReference type="SUPFAM" id="SSF48452">
    <property type="entry name" value="TPR-like"/>
    <property type="match status" value="1"/>
</dbReference>
<comment type="subcellular location">
    <subcellularLocation>
        <location evidence="1">Cell outer membrane</location>
    </subcellularLocation>
</comment>
<evidence type="ECO:0000256" key="2">
    <source>
        <dbReference type="ARBA" id="ARBA00006275"/>
    </source>
</evidence>
<evidence type="ECO:0000313" key="9">
    <source>
        <dbReference type="EMBL" id="AKD58373.1"/>
    </source>
</evidence>
<dbReference type="Pfam" id="PF07980">
    <property type="entry name" value="SusD_RagB"/>
    <property type="match status" value="1"/>
</dbReference>
<feature type="chain" id="PRO_5002417080" evidence="6">
    <location>
        <begin position="18"/>
        <end position="507"/>
    </location>
</feature>
<gene>
    <name evidence="9" type="ORF">SD10_06725</name>
</gene>
<evidence type="ECO:0000259" key="8">
    <source>
        <dbReference type="Pfam" id="PF14322"/>
    </source>
</evidence>
<accession>A0A0E4A0B1</accession>
<sequence length="507" mass="57320">MKNKVIFLALSALAALAGCERDLNIVNPNQVTTAVFWRTADDALAGVNAIYSTTHRGGISRWMPFYYIIRSDEGRSQSPDPGILNNMDRFLVTDYNYGNAYGVWNDNYIGVNRANQVIANVPGIQMDETLKARYIGEAKFLRAMYYFHLVTLFGNVPLILTPSALGDQPGSATIAQVWAQIEQDLTQAASALPTTYSAADVGRATKGAAYALLARAYLQERKYTEALTPLQWLADGEGKSIYALVQNYRENFLITTENNRESVFEWQFEINPAEYTDDDTETPNQNYGTSLAQFFGPPGIGWSDGEANRWPIYQFNEPTKTGTRDPRLEASFLFDSTDVRGPAFTQIYGQTFLQRYGADNKRVWFHKFQNDHWKNEEGYRSPNNWRYIRYADVLLMYAEALNATGKTAQAYPYVDQVRQRAGLAPLSTARPGLTQDQFLNQLKHERVTELSGEGWRWNDLTRWGDLGPQLAPRDAGFATFTKGQDELLPIPQQERDLNPSLMQNPGY</sequence>
<evidence type="ECO:0000256" key="6">
    <source>
        <dbReference type="SAM" id="SignalP"/>
    </source>
</evidence>
<keyword evidence="10" id="KW-1185">Reference proteome</keyword>
<feature type="domain" description="RagB/SusD" evidence="7">
    <location>
        <begin position="274"/>
        <end position="507"/>
    </location>
</feature>
<protein>
    <submittedName>
        <fullName evidence="9">Membrane protein</fullName>
    </submittedName>
</protein>
<reference evidence="9 10" key="1">
    <citation type="journal article" date="2014" name="Curr. Microbiol.">
        <title>Spirosoma radiotolerans sp. nov., a gamma-radiation-resistant bacterium isolated from gamma ray-irradiated soil.</title>
        <authorList>
            <person name="Lee J.J."/>
            <person name="Srinivasan S."/>
            <person name="Lim S."/>
            <person name="Joe M."/>
            <person name="Im S."/>
            <person name="Bae S.I."/>
            <person name="Park K.R."/>
            <person name="Han J.H."/>
            <person name="Park S.H."/>
            <person name="Joo B.M."/>
            <person name="Park S.J."/>
            <person name="Kim M.K."/>
        </authorList>
    </citation>
    <scope>NUCLEOTIDE SEQUENCE [LARGE SCALE GENOMIC DNA]</scope>
    <source>
        <strain evidence="9 10">DG5A</strain>
    </source>
</reference>
<dbReference type="Gene3D" id="1.25.40.390">
    <property type="match status" value="1"/>
</dbReference>
<dbReference type="InterPro" id="IPR033985">
    <property type="entry name" value="SusD-like_N"/>
</dbReference>
<keyword evidence="5" id="KW-0998">Cell outer membrane</keyword>
<dbReference type="Proteomes" id="UP000033054">
    <property type="component" value="Chromosome"/>
</dbReference>
<dbReference type="Pfam" id="PF14322">
    <property type="entry name" value="SusD-like_3"/>
    <property type="match status" value="1"/>
</dbReference>
<dbReference type="PROSITE" id="PS51257">
    <property type="entry name" value="PROKAR_LIPOPROTEIN"/>
    <property type="match status" value="1"/>
</dbReference>
<comment type="similarity">
    <text evidence="2">Belongs to the SusD family.</text>
</comment>
<dbReference type="KEGG" id="srd:SD10_06725"/>
<dbReference type="EMBL" id="CP010429">
    <property type="protein sequence ID" value="AKD58373.1"/>
    <property type="molecule type" value="Genomic_DNA"/>
</dbReference>
<keyword evidence="3 6" id="KW-0732">Signal</keyword>
<keyword evidence="4" id="KW-0472">Membrane</keyword>
<evidence type="ECO:0000259" key="7">
    <source>
        <dbReference type="Pfam" id="PF07980"/>
    </source>
</evidence>
<evidence type="ECO:0000256" key="4">
    <source>
        <dbReference type="ARBA" id="ARBA00023136"/>
    </source>
</evidence>
<feature type="domain" description="SusD-like N-terminal" evidence="8">
    <location>
        <begin position="101"/>
        <end position="218"/>
    </location>
</feature>
<dbReference type="InterPro" id="IPR012944">
    <property type="entry name" value="SusD_RagB_dom"/>
</dbReference>
<organism evidence="9 10">
    <name type="scientific">Spirosoma radiotolerans</name>
    <dbReference type="NCBI Taxonomy" id="1379870"/>
    <lineage>
        <taxon>Bacteria</taxon>
        <taxon>Pseudomonadati</taxon>
        <taxon>Bacteroidota</taxon>
        <taxon>Cytophagia</taxon>
        <taxon>Cytophagales</taxon>
        <taxon>Cytophagaceae</taxon>
        <taxon>Spirosoma</taxon>
    </lineage>
</organism>